<organism evidence="8 9">
    <name type="scientific">Galdieria partita</name>
    <dbReference type="NCBI Taxonomy" id="83374"/>
    <lineage>
        <taxon>Eukaryota</taxon>
        <taxon>Rhodophyta</taxon>
        <taxon>Bangiophyceae</taxon>
        <taxon>Galdieriales</taxon>
        <taxon>Galdieriaceae</taxon>
        <taxon>Galdieria</taxon>
    </lineage>
</organism>
<evidence type="ECO:0000256" key="7">
    <source>
        <dbReference type="SAM" id="SignalP"/>
    </source>
</evidence>
<feature type="compositionally biased region" description="Polar residues" evidence="5">
    <location>
        <begin position="343"/>
        <end position="352"/>
    </location>
</feature>
<reference evidence="8" key="1">
    <citation type="journal article" date="2022" name="Proc. Natl. Acad. Sci. U.S.A.">
        <title>Life cycle and functional genomics of the unicellular red alga Galdieria for elucidating algal and plant evolution and industrial use.</title>
        <authorList>
            <person name="Hirooka S."/>
            <person name="Itabashi T."/>
            <person name="Ichinose T.M."/>
            <person name="Onuma R."/>
            <person name="Fujiwara T."/>
            <person name="Yamashita S."/>
            <person name="Jong L.W."/>
            <person name="Tomita R."/>
            <person name="Iwane A.H."/>
            <person name="Miyagishima S.Y."/>
        </authorList>
    </citation>
    <scope>NUCLEOTIDE SEQUENCE</scope>
    <source>
        <strain evidence="8">NBRC 102759</strain>
    </source>
</reference>
<sequence>MNFVKANLFLALLLWIFVVTSGGESTESQKIETQKSSNETAVPRQQWKRAPWTVVDSFYAGIALVYLLFFGLGTWRNVHLSKRLGQLLGSCASSQFAFIGVDKDGKLLYQDGIANYIFYASGRKNITWLKCELEMKHRQDPFFYFRRPFENRWNMSDRLHIRVALAKDNLAPMTFCLIKARGAKRFRSEHKDVENYCESFSSYLSTFKVPALEKFELYSESLELARKILSEDRMFQILKKYGHLIQRIYISEETLKSPNENETCKKWIDIQSIIPSDLTGVQDFLLLACWLSDYISTTQLSSGVLQRSEKLRTMVKEDEEKAKEKKRKEQILKEKQEKKQQDTSDVFSLSRSAQKKLEEKQRKAELKKKSRKGYRFLAI</sequence>
<evidence type="ECO:0000256" key="2">
    <source>
        <dbReference type="ARBA" id="ARBA00022692"/>
    </source>
</evidence>
<feature type="compositionally biased region" description="Basic residues" evidence="5">
    <location>
        <begin position="365"/>
        <end position="379"/>
    </location>
</feature>
<dbReference type="InterPro" id="IPR012879">
    <property type="entry name" value="CCDC47"/>
</dbReference>
<evidence type="ECO:0000256" key="5">
    <source>
        <dbReference type="SAM" id="MobiDB-lite"/>
    </source>
</evidence>
<dbReference type="OrthoDB" id="10039147at2759"/>
<proteinExistence type="predicted"/>
<dbReference type="GO" id="GO:0032469">
    <property type="term" value="P:endoplasmic reticulum calcium ion homeostasis"/>
    <property type="evidence" value="ECO:0007669"/>
    <property type="project" value="InterPro"/>
</dbReference>
<evidence type="ECO:0008006" key="10">
    <source>
        <dbReference type="Google" id="ProtNLM"/>
    </source>
</evidence>
<gene>
    <name evidence="8" type="ORF">GpartN1_g2258.t1</name>
</gene>
<name>A0A9C7PVR3_9RHOD</name>
<dbReference type="GO" id="GO:0005783">
    <property type="term" value="C:endoplasmic reticulum"/>
    <property type="evidence" value="ECO:0007669"/>
    <property type="project" value="InterPro"/>
</dbReference>
<dbReference type="Pfam" id="PF07946">
    <property type="entry name" value="CCDC47"/>
    <property type="match status" value="1"/>
</dbReference>
<protein>
    <recommendedName>
        <fullName evidence="10">DUF1682 family protein</fullName>
    </recommendedName>
</protein>
<dbReference type="EMBL" id="BQMJ01000016">
    <property type="protein sequence ID" value="GJQ10467.1"/>
    <property type="molecule type" value="Genomic_DNA"/>
</dbReference>
<evidence type="ECO:0000313" key="8">
    <source>
        <dbReference type="EMBL" id="GJQ10467.1"/>
    </source>
</evidence>
<evidence type="ECO:0000313" key="9">
    <source>
        <dbReference type="Proteomes" id="UP001061958"/>
    </source>
</evidence>
<feature type="chain" id="PRO_5039544260" description="DUF1682 family protein" evidence="7">
    <location>
        <begin position="23"/>
        <end position="379"/>
    </location>
</feature>
<dbReference type="PANTHER" id="PTHR12883:SF0">
    <property type="entry name" value="PAT COMPLEX SUBUNIT CCDC47"/>
    <property type="match status" value="1"/>
</dbReference>
<comment type="subcellular location">
    <subcellularLocation>
        <location evidence="1">Membrane</location>
        <topology evidence="1">Single-pass membrane protein</topology>
    </subcellularLocation>
</comment>
<dbReference type="PANTHER" id="PTHR12883">
    <property type="entry name" value="ADIPOCYTE-SPECIFIC PROTEIN 4-RELATED"/>
    <property type="match status" value="1"/>
</dbReference>
<feature type="transmembrane region" description="Helical" evidence="6">
    <location>
        <begin position="57"/>
        <end position="75"/>
    </location>
</feature>
<dbReference type="GO" id="GO:0005509">
    <property type="term" value="F:calcium ion binding"/>
    <property type="evidence" value="ECO:0007669"/>
    <property type="project" value="InterPro"/>
</dbReference>
<evidence type="ECO:0000256" key="4">
    <source>
        <dbReference type="ARBA" id="ARBA00023136"/>
    </source>
</evidence>
<dbReference type="Proteomes" id="UP001061958">
    <property type="component" value="Unassembled WGS sequence"/>
</dbReference>
<feature type="compositionally biased region" description="Basic and acidic residues" evidence="5">
    <location>
        <begin position="355"/>
        <end position="364"/>
    </location>
</feature>
<keyword evidence="4 6" id="KW-0472">Membrane</keyword>
<keyword evidence="7" id="KW-0732">Signal</keyword>
<feature type="region of interest" description="Disordered" evidence="5">
    <location>
        <begin position="315"/>
        <end position="379"/>
    </location>
</feature>
<keyword evidence="2 6" id="KW-0812">Transmembrane</keyword>
<evidence type="ECO:0000256" key="1">
    <source>
        <dbReference type="ARBA" id="ARBA00004167"/>
    </source>
</evidence>
<comment type="caution">
    <text evidence="8">The sequence shown here is derived from an EMBL/GenBank/DDBJ whole genome shotgun (WGS) entry which is preliminary data.</text>
</comment>
<feature type="signal peptide" evidence="7">
    <location>
        <begin position="1"/>
        <end position="22"/>
    </location>
</feature>
<accession>A0A9C7PVR3</accession>
<keyword evidence="9" id="KW-1185">Reference proteome</keyword>
<reference evidence="8" key="2">
    <citation type="submission" date="2022-01" db="EMBL/GenBank/DDBJ databases">
        <authorList>
            <person name="Hirooka S."/>
            <person name="Miyagishima S.Y."/>
        </authorList>
    </citation>
    <scope>NUCLEOTIDE SEQUENCE</scope>
    <source>
        <strain evidence="8">NBRC 102759</strain>
    </source>
</reference>
<feature type="compositionally biased region" description="Basic and acidic residues" evidence="5">
    <location>
        <begin position="315"/>
        <end position="342"/>
    </location>
</feature>
<evidence type="ECO:0000256" key="3">
    <source>
        <dbReference type="ARBA" id="ARBA00022989"/>
    </source>
</evidence>
<keyword evidence="3 6" id="KW-1133">Transmembrane helix</keyword>
<dbReference type="AlphaFoldDB" id="A0A9C7PVR3"/>
<dbReference type="GO" id="GO:0016020">
    <property type="term" value="C:membrane"/>
    <property type="evidence" value="ECO:0007669"/>
    <property type="project" value="UniProtKB-SubCell"/>
</dbReference>
<evidence type="ECO:0000256" key="6">
    <source>
        <dbReference type="SAM" id="Phobius"/>
    </source>
</evidence>